<keyword evidence="5" id="KW-1185">Reference proteome</keyword>
<keyword evidence="1" id="KW-0175">Coiled coil</keyword>
<organism evidence="4 5">
    <name type="scientific">Fasciola hepatica</name>
    <name type="common">Liver fluke</name>
    <dbReference type="NCBI Taxonomy" id="6192"/>
    <lineage>
        <taxon>Eukaryota</taxon>
        <taxon>Metazoa</taxon>
        <taxon>Spiralia</taxon>
        <taxon>Lophotrochozoa</taxon>
        <taxon>Platyhelminthes</taxon>
        <taxon>Trematoda</taxon>
        <taxon>Digenea</taxon>
        <taxon>Plagiorchiida</taxon>
        <taxon>Echinostomata</taxon>
        <taxon>Echinostomatoidea</taxon>
        <taxon>Fasciolidae</taxon>
        <taxon>Fasciola</taxon>
    </lineage>
</organism>
<feature type="compositionally biased region" description="Low complexity" evidence="2">
    <location>
        <begin position="600"/>
        <end position="611"/>
    </location>
</feature>
<dbReference type="InterPro" id="IPR011993">
    <property type="entry name" value="PH-like_dom_sf"/>
</dbReference>
<accession>A0A4E0REJ9</accession>
<dbReference type="Proteomes" id="UP000230066">
    <property type="component" value="Unassembled WGS sequence"/>
</dbReference>
<dbReference type="SMART" id="SM00233">
    <property type="entry name" value="PH"/>
    <property type="match status" value="1"/>
</dbReference>
<feature type="compositionally biased region" description="Acidic residues" evidence="2">
    <location>
        <begin position="695"/>
        <end position="707"/>
    </location>
</feature>
<dbReference type="SUPFAM" id="SSF50729">
    <property type="entry name" value="PH domain-like"/>
    <property type="match status" value="1"/>
</dbReference>
<evidence type="ECO:0000256" key="1">
    <source>
        <dbReference type="SAM" id="Coils"/>
    </source>
</evidence>
<proteinExistence type="predicted"/>
<feature type="region of interest" description="Disordered" evidence="2">
    <location>
        <begin position="660"/>
        <end position="824"/>
    </location>
</feature>
<feature type="compositionally biased region" description="Polar residues" evidence="2">
    <location>
        <begin position="753"/>
        <end position="768"/>
    </location>
</feature>
<gene>
    <name evidence="4" type="ORF">D915_003248</name>
</gene>
<feature type="domain" description="PH" evidence="3">
    <location>
        <begin position="994"/>
        <end position="1157"/>
    </location>
</feature>
<feature type="compositionally biased region" description="Polar residues" evidence="2">
    <location>
        <begin position="73"/>
        <end position="82"/>
    </location>
</feature>
<name>A0A4E0REJ9_FASHE</name>
<evidence type="ECO:0000256" key="2">
    <source>
        <dbReference type="SAM" id="MobiDB-lite"/>
    </source>
</evidence>
<feature type="compositionally biased region" description="Low complexity" evidence="2">
    <location>
        <begin position="788"/>
        <end position="807"/>
    </location>
</feature>
<comment type="caution">
    <text evidence="4">The sequence shown here is derived from an EMBL/GenBank/DDBJ whole genome shotgun (WGS) entry which is preliminary data.</text>
</comment>
<dbReference type="AlphaFoldDB" id="A0A4E0REJ9"/>
<feature type="compositionally biased region" description="Pro residues" evidence="2">
    <location>
        <begin position="660"/>
        <end position="672"/>
    </location>
</feature>
<sequence>MQSNWTRQTLLAAASAPGGPPFIGMHVLPPTLPTSLDVVVSGDNDDNATINSDESIDDVLTSSKSKAESKTTNGTNGKKQLSVATSQRLISAITGPSHHAIDTTRLSCGPCDHRMDNSSYSTTDTLIADRTSLIPPDDCFNRNRVTAQPAPHARAIFERRPGSVVQQMQPASSTSDPDVCRSEGDRLKRLHYFTSQQARSVEELTRRHRKLDHLQRCLKRYEIERCEAGQAVRRIEDRIKELQDRTSDLLSSAANSPGQTDFKISFDTKWPSNWNDPVVDDITATGQPMVQTHSSGCSIIPPLGPVGRRSSRIVRKPSKHRPEDPSIQVTANHMYVDSEQMLRPAPIPEVYPHLPELLDQVSPLTTSTDVSSPIAVRCHETQTHDATISAAAVPMHNAHCGCSQQQQISLAQKRIAELEARHKTLVEHLNLQRNRLAAADATVVSLARTLLQFTMKNDLGKASENSTPNTDRPDGLIDPYQKPIHLPRSDLVGRLRNNPLPGSMDSLSRLEASEARQQNGFVGPPIPPPNSVSSSSMDPIGWTQAPTKHSRKQPIRDTQDFMTTNANEYIDLAATDSVDPSAELNGCQSNSDNKKNIDRTSNNTTVNNTDKNNTDQPRYGAIMCNRLPNYFASTNQLPGSVEHSQPVFAGYFLHPAPPTAPWIPAPPLPPKPSQRDANDADEAAQHRQLQSQRQDEEEERTIEDEEVTQYMCRQQEPQRQPQNEQQQASSNSLTGGNGTHRPPPPPYYVNLFGSDNTNTVNQFTQNSKQHGRVRRLEKRQKSIESRVTTSKTTQSSSSFTNKTSDTFSEMHQPGQRNVTSDDEFPKGNAVEIGKKLAQPTAPQNQTQGMPVSRNLLAYLEGKGHDTKELSCELQQPNDSAWSRMVTPSISCFNSKVARWFRSGLGGSIRSKPRHHSMDDKDSITYSTPFWQWTGELRVRLIETRCEGFLWMRNQHTLHQSQQTTQKSHPWHSLRVTYRAWSDAGTQSEGDSPSCSKSGPVCKWRQSQWTRHWFVCDVPGQVVTYQDAHKIERIKGSFRFSEIRQIQPGLSSKPDLLASMGEETPVRHQSDPEGAFDYPPQGNQSRLNRPLHKHKTQTADWLQEPQKSTVDGVSQKVDELDQLVFRLETWMRVYVLKAASPALRNLWMDVFQYATQFNGT</sequence>
<evidence type="ECO:0000259" key="3">
    <source>
        <dbReference type="SMART" id="SM00233"/>
    </source>
</evidence>
<dbReference type="InterPro" id="IPR001849">
    <property type="entry name" value="PH_domain"/>
</dbReference>
<feature type="region of interest" description="Disordered" evidence="2">
    <location>
        <begin position="289"/>
        <end position="308"/>
    </location>
</feature>
<dbReference type="Gene3D" id="2.30.29.30">
    <property type="entry name" value="Pleckstrin-homology domain (PH domain)/Phosphotyrosine-binding domain (PTB)"/>
    <property type="match status" value="1"/>
</dbReference>
<protein>
    <recommendedName>
        <fullName evidence="3">PH domain-containing protein</fullName>
    </recommendedName>
</protein>
<evidence type="ECO:0000313" key="4">
    <source>
        <dbReference type="EMBL" id="THD25996.1"/>
    </source>
</evidence>
<feature type="compositionally biased region" description="Low complexity" evidence="2">
    <location>
        <begin position="713"/>
        <end position="727"/>
    </location>
</feature>
<feature type="compositionally biased region" description="Basic residues" evidence="2">
    <location>
        <begin position="769"/>
        <end position="778"/>
    </location>
</feature>
<feature type="compositionally biased region" description="Polar residues" evidence="2">
    <location>
        <begin position="164"/>
        <end position="176"/>
    </location>
</feature>
<feature type="region of interest" description="Disordered" evidence="2">
    <location>
        <begin position="161"/>
        <end position="181"/>
    </location>
</feature>
<reference evidence="4" key="1">
    <citation type="submission" date="2019-03" db="EMBL/GenBank/DDBJ databases">
        <title>Improved annotation for the trematode Fasciola hepatica.</title>
        <authorList>
            <person name="Choi Y.-J."/>
            <person name="Martin J."/>
            <person name="Mitreva M."/>
        </authorList>
    </citation>
    <scope>NUCLEOTIDE SEQUENCE [LARGE SCALE GENOMIC DNA]</scope>
</reference>
<evidence type="ECO:0000313" key="5">
    <source>
        <dbReference type="Proteomes" id="UP000230066"/>
    </source>
</evidence>
<feature type="region of interest" description="Disordered" evidence="2">
    <location>
        <begin position="43"/>
        <end position="82"/>
    </location>
</feature>
<feature type="region of interest" description="Disordered" evidence="2">
    <location>
        <begin position="581"/>
        <end position="619"/>
    </location>
</feature>
<feature type="region of interest" description="Disordered" evidence="2">
    <location>
        <begin position="460"/>
        <end position="554"/>
    </location>
</feature>
<dbReference type="EMBL" id="JXXN02000907">
    <property type="protein sequence ID" value="THD25996.1"/>
    <property type="molecule type" value="Genomic_DNA"/>
</dbReference>
<feature type="coiled-coil region" evidence="1">
    <location>
        <begin position="408"/>
        <end position="435"/>
    </location>
</feature>